<keyword evidence="1 2" id="KW-0597">Phosphoprotein</keyword>
<evidence type="ECO:0000256" key="2">
    <source>
        <dbReference type="PROSITE-ProRule" id="PRU00169"/>
    </source>
</evidence>
<dbReference type="Pfam" id="PF00072">
    <property type="entry name" value="Response_reg"/>
    <property type="match status" value="1"/>
</dbReference>
<dbReference type="PROSITE" id="PS50110">
    <property type="entry name" value="RESPONSE_REGULATORY"/>
    <property type="match status" value="1"/>
</dbReference>
<dbReference type="PANTHER" id="PTHR44591:SF20">
    <property type="entry name" value="PROTEIN PILH"/>
    <property type="match status" value="1"/>
</dbReference>
<evidence type="ECO:0000313" key="5">
    <source>
        <dbReference type="Proteomes" id="UP000824755"/>
    </source>
</evidence>
<dbReference type="InterPro" id="IPR050595">
    <property type="entry name" value="Bact_response_regulator"/>
</dbReference>
<organism evidence="4 5">
    <name type="scientific">Lysobacter soyae</name>
    <dbReference type="NCBI Taxonomy" id="2764185"/>
    <lineage>
        <taxon>Bacteria</taxon>
        <taxon>Pseudomonadati</taxon>
        <taxon>Pseudomonadota</taxon>
        <taxon>Gammaproteobacteria</taxon>
        <taxon>Lysobacterales</taxon>
        <taxon>Lysobacteraceae</taxon>
        <taxon>Lysobacter</taxon>
    </lineage>
</organism>
<evidence type="ECO:0000259" key="3">
    <source>
        <dbReference type="PROSITE" id="PS50110"/>
    </source>
</evidence>
<dbReference type="InterPro" id="IPR011006">
    <property type="entry name" value="CheY-like_superfamily"/>
</dbReference>
<evidence type="ECO:0000313" key="4">
    <source>
        <dbReference type="EMBL" id="QYR53473.1"/>
    </source>
</evidence>
<proteinExistence type="predicted"/>
<accession>A0ABX8WRK8</accession>
<evidence type="ECO:0000256" key="1">
    <source>
        <dbReference type="ARBA" id="ARBA00022553"/>
    </source>
</evidence>
<dbReference type="SUPFAM" id="SSF52172">
    <property type="entry name" value="CheY-like"/>
    <property type="match status" value="1"/>
</dbReference>
<protein>
    <submittedName>
        <fullName evidence="4">Response regulator</fullName>
    </submittedName>
</protein>
<dbReference type="Gene3D" id="3.40.50.2300">
    <property type="match status" value="1"/>
</dbReference>
<dbReference type="Proteomes" id="UP000824755">
    <property type="component" value="Chromosome"/>
</dbReference>
<feature type="modified residue" description="4-aspartylphosphate" evidence="2">
    <location>
        <position position="52"/>
    </location>
</feature>
<feature type="domain" description="Response regulatory" evidence="3">
    <location>
        <begin position="3"/>
        <end position="119"/>
    </location>
</feature>
<keyword evidence="5" id="KW-1185">Reference proteome</keyword>
<dbReference type="PANTHER" id="PTHR44591">
    <property type="entry name" value="STRESS RESPONSE REGULATOR PROTEIN 1"/>
    <property type="match status" value="1"/>
</dbReference>
<dbReference type="InterPro" id="IPR001789">
    <property type="entry name" value="Sig_transdc_resp-reg_receiver"/>
</dbReference>
<dbReference type="SMART" id="SM00448">
    <property type="entry name" value="REC"/>
    <property type="match status" value="1"/>
</dbReference>
<sequence length="121" mass="13255">MAKILIVEDSPTELTVMSQFLSKQGHEVLSAASAEEGIETCKREMPDLVVMDVVLPNMNGFQATRAISKDDSTKHIPVMIVSTKGMEVDQAWGMRQGARDYMVKPVKEADFISRISAILGG</sequence>
<reference evidence="4 5" key="1">
    <citation type="submission" date="2021-08" db="EMBL/GenBank/DDBJ databases">
        <title>Lysobacter sp. strain CJ11 Genome sequencing and assembly.</title>
        <authorList>
            <person name="Kim I."/>
        </authorList>
    </citation>
    <scope>NUCLEOTIDE SEQUENCE [LARGE SCALE GENOMIC DNA]</scope>
    <source>
        <strain evidence="4 5">CJ11</strain>
    </source>
</reference>
<dbReference type="EMBL" id="CP080544">
    <property type="protein sequence ID" value="QYR53473.1"/>
    <property type="molecule type" value="Genomic_DNA"/>
</dbReference>
<dbReference type="RefSeq" id="WP_220380289.1">
    <property type="nucleotide sequence ID" value="NZ_CP080544.1"/>
</dbReference>
<gene>
    <name evidence="4" type="ORF">H8L67_02910</name>
</gene>
<name>A0ABX8WRK8_9GAMM</name>